<protein>
    <submittedName>
        <fullName evidence="2">Uncharacterized protein</fullName>
    </submittedName>
</protein>
<evidence type="ECO:0000256" key="1">
    <source>
        <dbReference type="SAM" id="MobiDB-lite"/>
    </source>
</evidence>
<accession>A0A0C3DWU0</accession>
<dbReference type="EMBL" id="KN822062">
    <property type="protein sequence ID" value="KIM60386.1"/>
    <property type="molecule type" value="Genomic_DNA"/>
</dbReference>
<reference evidence="2 3" key="1">
    <citation type="submission" date="2014-04" db="EMBL/GenBank/DDBJ databases">
        <authorList>
            <consortium name="DOE Joint Genome Institute"/>
            <person name="Kuo A."/>
            <person name="Kohler A."/>
            <person name="Nagy L.G."/>
            <person name="Floudas D."/>
            <person name="Copeland A."/>
            <person name="Barry K.W."/>
            <person name="Cichocki N."/>
            <person name="Veneault-Fourrey C."/>
            <person name="LaButti K."/>
            <person name="Lindquist E.A."/>
            <person name="Lipzen A."/>
            <person name="Lundell T."/>
            <person name="Morin E."/>
            <person name="Murat C."/>
            <person name="Sun H."/>
            <person name="Tunlid A."/>
            <person name="Henrissat B."/>
            <person name="Grigoriev I.V."/>
            <person name="Hibbett D.S."/>
            <person name="Martin F."/>
            <person name="Nordberg H.P."/>
            <person name="Cantor M.N."/>
            <person name="Hua S.X."/>
        </authorList>
    </citation>
    <scope>NUCLEOTIDE SEQUENCE [LARGE SCALE GENOMIC DNA]</scope>
    <source>
        <strain evidence="2 3">Foug A</strain>
    </source>
</reference>
<name>A0A0C3DWU0_9AGAM</name>
<feature type="region of interest" description="Disordered" evidence="1">
    <location>
        <begin position="103"/>
        <end position="122"/>
    </location>
</feature>
<dbReference type="HOGENOM" id="CLU_1246012_0_0_1"/>
<evidence type="ECO:0000313" key="3">
    <source>
        <dbReference type="Proteomes" id="UP000053989"/>
    </source>
</evidence>
<evidence type="ECO:0000313" key="2">
    <source>
        <dbReference type="EMBL" id="KIM60386.1"/>
    </source>
</evidence>
<dbReference type="Proteomes" id="UP000053989">
    <property type="component" value="Unassembled WGS sequence"/>
</dbReference>
<dbReference type="OrthoDB" id="4062651at2759"/>
<dbReference type="InParanoid" id="A0A0C3DWU0"/>
<proteinExistence type="predicted"/>
<keyword evidence="3" id="KW-1185">Reference proteome</keyword>
<gene>
    <name evidence="2" type="ORF">SCLCIDRAFT_946730</name>
</gene>
<organism evidence="2 3">
    <name type="scientific">Scleroderma citrinum Foug A</name>
    <dbReference type="NCBI Taxonomy" id="1036808"/>
    <lineage>
        <taxon>Eukaryota</taxon>
        <taxon>Fungi</taxon>
        <taxon>Dikarya</taxon>
        <taxon>Basidiomycota</taxon>
        <taxon>Agaricomycotina</taxon>
        <taxon>Agaricomycetes</taxon>
        <taxon>Agaricomycetidae</taxon>
        <taxon>Boletales</taxon>
        <taxon>Sclerodermatineae</taxon>
        <taxon>Sclerodermataceae</taxon>
        <taxon>Scleroderma</taxon>
    </lineage>
</organism>
<reference evidence="3" key="2">
    <citation type="submission" date="2015-01" db="EMBL/GenBank/DDBJ databases">
        <title>Evolutionary Origins and Diversification of the Mycorrhizal Mutualists.</title>
        <authorList>
            <consortium name="DOE Joint Genome Institute"/>
            <consortium name="Mycorrhizal Genomics Consortium"/>
            <person name="Kohler A."/>
            <person name="Kuo A."/>
            <person name="Nagy L.G."/>
            <person name="Floudas D."/>
            <person name="Copeland A."/>
            <person name="Barry K.W."/>
            <person name="Cichocki N."/>
            <person name="Veneault-Fourrey C."/>
            <person name="LaButti K."/>
            <person name="Lindquist E.A."/>
            <person name="Lipzen A."/>
            <person name="Lundell T."/>
            <person name="Morin E."/>
            <person name="Murat C."/>
            <person name="Riley R."/>
            <person name="Ohm R."/>
            <person name="Sun H."/>
            <person name="Tunlid A."/>
            <person name="Henrissat B."/>
            <person name="Grigoriev I.V."/>
            <person name="Hibbett D.S."/>
            <person name="Martin F."/>
        </authorList>
    </citation>
    <scope>NUCLEOTIDE SEQUENCE [LARGE SCALE GENOMIC DNA]</scope>
    <source>
        <strain evidence="3">Foug A</strain>
    </source>
</reference>
<sequence length="222" mass="24812">MTDEWWKICLACWHRDPSRRPIIVQVLSTIKNIQQGATSTDPSGDPHDHLAVHCDTAERSISPSRSPGTIEDVNCDPPEMCIDSTHFSASDVLDLKKTEDKRLGISEHGSGPPFSQGTTSPTSYNLECNPSGVRLHTLDGSTPLCRSSGVPRETEVQYRGCEECFDTGQTTQKYMVNFGTLVEHDRSSMRDYSICAIELMWLRILWRTTTIKPLPNSMLKPS</sequence>
<feature type="compositionally biased region" description="Polar residues" evidence="1">
    <location>
        <begin position="113"/>
        <end position="122"/>
    </location>
</feature>
<dbReference type="AlphaFoldDB" id="A0A0C3DWU0"/>